<evidence type="ECO:0000313" key="1">
    <source>
        <dbReference type="EMBL" id="KAF9456444.1"/>
    </source>
</evidence>
<keyword evidence="2" id="KW-1185">Reference proteome</keyword>
<dbReference type="AlphaFoldDB" id="A0A9P6CCV4"/>
<reference evidence="1" key="1">
    <citation type="submission" date="2020-11" db="EMBL/GenBank/DDBJ databases">
        <authorList>
            <consortium name="DOE Joint Genome Institute"/>
            <person name="Ahrendt S."/>
            <person name="Riley R."/>
            <person name="Andreopoulos W."/>
            <person name="Labutti K."/>
            <person name="Pangilinan J."/>
            <person name="Ruiz-Duenas F.J."/>
            <person name="Barrasa J.M."/>
            <person name="Sanchez-Garcia M."/>
            <person name="Camarero S."/>
            <person name="Miyauchi S."/>
            <person name="Serrano A."/>
            <person name="Linde D."/>
            <person name="Babiker R."/>
            <person name="Drula E."/>
            <person name="Ayuso-Fernandez I."/>
            <person name="Pacheco R."/>
            <person name="Padilla G."/>
            <person name="Ferreira P."/>
            <person name="Barriuso J."/>
            <person name="Kellner H."/>
            <person name="Castanera R."/>
            <person name="Alfaro M."/>
            <person name="Ramirez L."/>
            <person name="Pisabarro A.G."/>
            <person name="Kuo A."/>
            <person name="Tritt A."/>
            <person name="Lipzen A."/>
            <person name="He G."/>
            <person name="Yan M."/>
            <person name="Ng V."/>
            <person name="Cullen D."/>
            <person name="Martin F."/>
            <person name="Rosso M.-N."/>
            <person name="Henrissat B."/>
            <person name="Hibbett D."/>
            <person name="Martinez A.T."/>
            <person name="Grigoriev I.V."/>
        </authorList>
    </citation>
    <scope>NUCLEOTIDE SEQUENCE</scope>
    <source>
        <strain evidence="1">CBS 247.69</strain>
    </source>
</reference>
<proteinExistence type="predicted"/>
<dbReference type="Proteomes" id="UP000807353">
    <property type="component" value="Unassembled WGS sequence"/>
</dbReference>
<evidence type="ECO:0000313" key="2">
    <source>
        <dbReference type="Proteomes" id="UP000807353"/>
    </source>
</evidence>
<organism evidence="1 2">
    <name type="scientific">Collybia nuda</name>
    <dbReference type="NCBI Taxonomy" id="64659"/>
    <lineage>
        <taxon>Eukaryota</taxon>
        <taxon>Fungi</taxon>
        <taxon>Dikarya</taxon>
        <taxon>Basidiomycota</taxon>
        <taxon>Agaricomycotina</taxon>
        <taxon>Agaricomycetes</taxon>
        <taxon>Agaricomycetidae</taxon>
        <taxon>Agaricales</taxon>
        <taxon>Tricholomatineae</taxon>
        <taxon>Clitocybaceae</taxon>
        <taxon>Collybia</taxon>
    </lineage>
</organism>
<dbReference type="EMBL" id="MU150425">
    <property type="protein sequence ID" value="KAF9456444.1"/>
    <property type="molecule type" value="Genomic_DNA"/>
</dbReference>
<sequence>MRFHHTTKWSSGAMMSWGRAPYCLLFFSCHHHATPRPSPVPSSRIFSRGLYIESRTSFSIKIRLTICTNGWNSPMSPFFLIAPCRSKTGEGRRRKARA</sequence>
<accession>A0A9P6CCV4</accession>
<comment type="caution">
    <text evidence="1">The sequence shown here is derived from an EMBL/GenBank/DDBJ whole genome shotgun (WGS) entry which is preliminary data.</text>
</comment>
<protein>
    <submittedName>
        <fullName evidence="1">Uncharacterized protein</fullName>
    </submittedName>
</protein>
<name>A0A9P6CCV4_9AGAR</name>
<gene>
    <name evidence="1" type="ORF">BDZ94DRAFT_1275593</name>
</gene>